<evidence type="ECO:0000313" key="3">
    <source>
        <dbReference type="Proteomes" id="UP000324222"/>
    </source>
</evidence>
<sequence length="46" mass="5003">MDTLPLIQPPAPSLTTSSRPFTPYSLPLEPLTPNLTPDPLPMSPYP</sequence>
<dbReference type="EMBL" id="VSRR010036372">
    <property type="protein sequence ID" value="MPC73226.1"/>
    <property type="molecule type" value="Genomic_DNA"/>
</dbReference>
<evidence type="ECO:0000256" key="1">
    <source>
        <dbReference type="SAM" id="MobiDB-lite"/>
    </source>
</evidence>
<feature type="region of interest" description="Disordered" evidence="1">
    <location>
        <begin position="1"/>
        <end position="46"/>
    </location>
</feature>
<name>A0A5B7HU23_PORTR</name>
<keyword evidence="3" id="KW-1185">Reference proteome</keyword>
<accession>A0A5B7HU23</accession>
<reference evidence="2 3" key="1">
    <citation type="submission" date="2019-05" db="EMBL/GenBank/DDBJ databases">
        <title>Another draft genome of Portunus trituberculatus and its Hox gene families provides insights of decapod evolution.</title>
        <authorList>
            <person name="Jeong J.-H."/>
            <person name="Song I."/>
            <person name="Kim S."/>
            <person name="Choi T."/>
            <person name="Kim D."/>
            <person name="Ryu S."/>
            <person name="Kim W."/>
        </authorList>
    </citation>
    <scope>NUCLEOTIDE SEQUENCE [LARGE SCALE GENOMIC DNA]</scope>
    <source>
        <tissue evidence="2">Muscle</tissue>
    </source>
</reference>
<dbReference type="Proteomes" id="UP000324222">
    <property type="component" value="Unassembled WGS sequence"/>
</dbReference>
<gene>
    <name evidence="2" type="ORF">E2C01_067548</name>
</gene>
<evidence type="ECO:0000313" key="2">
    <source>
        <dbReference type="EMBL" id="MPC73226.1"/>
    </source>
</evidence>
<feature type="compositionally biased region" description="Pro residues" evidence="1">
    <location>
        <begin position="36"/>
        <end position="46"/>
    </location>
</feature>
<dbReference type="AlphaFoldDB" id="A0A5B7HU23"/>
<proteinExistence type="predicted"/>
<organism evidence="2 3">
    <name type="scientific">Portunus trituberculatus</name>
    <name type="common">Swimming crab</name>
    <name type="synonym">Neptunus trituberculatus</name>
    <dbReference type="NCBI Taxonomy" id="210409"/>
    <lineage>
        <taxon>Eukaryota</taxon>
        <taxon>Metazoa</taxon>
        <taxon>Ecdysozoa</taxon>
        <taxon>Arthropoda</taxon>
        <taxon>Crustacea</taxon>
        <taxon>Multicrustacea</taxon>
        <taxon>Malacostraca</taxon>
        <taxon>Eumalacostraca</taxon>
        <taxon>Eucarida</taxon>
        <taxon>Decapoda</taxon>
        <taxon>Pleocyemata</taxon>
        <taxon>Brachyura</taxon>
        <taxon>Eubrachyura</taxon>
        <taxon>Portunoidea</taxon>
        <taxon>Portunidae</taxon>
        <taxon>Portuninae</taxon>
        <taxon>Portunus</taxon>
    </lineage>
</organism>
<comment type="caution">
    <text evidence="2">The sequence shown here is derived from an EMBL/GenBank/DDBJ whole genome shotgun (WGS) entry which is preliminary data.</text>
</comment>
<feature type="compositionally biased region" description="Low complexity" evidence="1">
    <location>
        <begin position="26"/>
        <end position="35"/>
    </location>
</feature>
<protein>
    <submittedName>
        <fullName evidence="2">Uncharacterized protein</fullName>
    </submittedName>
</protein>